<keyword evidence="8 14" id="KW-0547">Nucleotide-binding</keyword>
<evidence type="ECO:0000256" key="7">
    <source>
        <dbReference type="ARBA" id="ARBA00022679"/>
    </source>
</evidence>
<dbReference type="GO" id="GO:0009089">
    <property type="term" value="P:lysine biosynthetic process via diaminopimelate"/>
    <property type="evidence" value="ECO:0007669"/>
    <property type="project" value="UniProtKB-UniPathway"/>
</dbReference>
<keyword evidence="6 16" id="KW-0028">Amino-acid biosynthesis</keyword>
<evidence type="ECO:0000256" key="15">
    <source>
        <dbReference type="RuleBase" id="RU003448"/>
    </source>
</evidence>
<keyword evidence="12" id="KW-0457">Lysine biosynthesis</keyword>
<organism evidence="19 20">
    <name type="scientific">Alkaliphilus serpentinus</name>
    <dbReference type="NCBI Taxonomy" id="1482731"/>
    <lineage>
        <taxon>Bacteria</taxon>
        <taxon>Bacillati</taxon>
        <taxon>Bacillota</taxon>
        <taxon>Clostridia</taxon>
        <taxon>Peptostreptococcales</taxon>
        <taxon>Natronincolaceae</taxon>
        <taxon>Alkaliphilus</taxon>
    </lineage>
</organism>
<name>A0A833HNR5_9FIRM</name>
<comment type="function">
    <text evidence="1">Catalyzes the phosphorylation of the beta-carboxyl group of aspartic acid with ATP to yield 4-phospho-L-aspartate, which is involved in the branched biosynthetic pathway leading to the biosynthesis of amino acids threonine, isoleucine and methionine.</text>
</comment>
<dbReference type="UniPathway" id="UPA00050">
    <property type="reaction ID" value="UER00461"/>
</dbReference>
<evidence type="ECO:0000256" key="11">
    <source>
        <dbReference type="ARBA" id="ARBA00022915"/>
    </source>
</evidence>
<dbReference type="GO" id="GO:0005829">
    <property type="term" value="C:cytosol"/>
    <property type="evidence" value="ECO:0007669"/>
    <property type="project" value="TreeGrafter"/>
</dbReference>
<evidence type="ECO:0000313" key="19">
    <source>
        <dbReference type="EMBL" id="KAB3529989.1"/>
    </source>
</evidence>
<protein>
    <recommendedName>
        <fullName evidence="15">Aspartokinase</fullName>
        <ecNumber evidence="15">2.7.2.4</ecNumber>
    </recommendedName>
</protein>
<evidence type="ECO:0000256" key="8">
    <source>
        <dbReference type="ARBA" id="ARBA00022741"/>
    </source>
</evidence>
<dbReference type="InterPro" id="IPR005260">
    <property type="entry name" value="Asp_kin_monofn"/>
</dbReference>
<dbReference type="NCBIfam" id="NF006068">
    <property type="entry name" value="PRK08210.1"/>
    <property type="match status" value="1"/>
</dbReference>
<dbReference type="Proteomes" id="UP000465601">
    <property type="component" value="Unassembled WGS sequence"/>
</dbReference>
<dbReference type="OrthoDB" id="9799110at2"/>
<proteinExistence type="inferred from homology"/>
<feature type="binding site" evidence="14">
    <location>
        <begin position="178"/>
        <end position="179"/>
    </location>
    <ligand>
        <name>ATP</name>
        <dbReference type="ChEBI" id="CHEBI:30616"/>
    </ligand>
</feature>
<dbReference type="PANTHER" id="PTHR21499:SF3">
    <property type="entry name" value="ASPARTOKINASE"/>
    <property type="match status" value="1"/>
</dbReference>
<feature type="domain" description="Aspartate/glutamate/uridylate kinase" evidence="17">
    <location>
        <begin position="2"/>
        <end position="235"/>
    </location>
</feature>
<evidence type="ECO:0000256" key="1">
    <source>
        <dbReference type="ARBA" id="ARBA00003121"/>
    </source>
</evidence>
<evidence type="ECO:0000313" key="20">
    <source>
        <dbReference type="Proteomes" id="UP000465601"/>
    </source>
</evidence>
<evidence type="ECO:0000259" key="18">
    <source>
        <dbReference type="Pfam" id="PF13840"/>
    </source>
</evidence>
<feature type="domain" description="CASTOR ACT" evidence="18">
    <location>
        <begin position="337"/>
        <end position="400"/>
    </location>
</feature>
<dbReference type="SUPFAM" id="SSF55021">
    <property type="entry name" value="ACT-like"/>
    <property type="match status" value="2"/>
</dbReference>
<feature type="binding site" evidence="14">
    <location>
        <begin position="214"/>
        <end position="215"/>
    </location>
    <ligand>
        <name>ATP</name>
        <dbReference type="ChEBI" id="CHEBI:30616"/>
    </ligand>
</feature>
<keyword evidence="20" id="KW-1185">Reference proteome</keyword>
<dbReference type="AlphaFoldDB" id="A0A833HNR5"/>
<dbReference type="GO" id="GO:0009090">
    <property type="term" value="P:homoserine biosynthetic process"/>
    <property type="evidence" value="ECO:0007669"/>
    <property type="project" value="TreeGrafter"/>
</dbReference>
<comment type="pathway">
    <text evidence="4 16">Amino-acid biosynthesis; L-threonine biosynthesis; L-threonine from L-aspartate: step 1/5.</text>
</comment>
<evidence type="ECO:0000256" key="2">
    <source>
        <dbReference type="ARBA" id="ARBA00004766"/>
    </source>
</evidence>
<dbReference type="Pfam" id="PF00696">
    <property type="entry name" value="AA_kinase"/>
    <property type="match status" value="1"/>
</dbReference>
<gene>
    <name evidence="19" type="primary">dapG</name>
    <name evidence="19" type="ORF">F8153_07785</name>
</gene>
<evidence type="ECO:0000256" key="16">
    <source>
        <dbReference type="RuleBase" id="RU004249"/>
    </source>
</evidence>
<dbReference type="SUPFAM" id="SSF53633">
    <property type="entry name" value="Carbamate kinase-like"/>
    <property type="match status" value="1"/>
</dbReference>
<dbReference type="InterPro" id="IPR018042">
    <property type="entry name" value="Aspartate_kinase_CS"/>
</dbReference>
<dbReference type="Pfam" id="PF13840">
    <property type="entry name" value="ACT_7"/>
    <property type="match status" value="1"/>
</dbReference>
<evidence type="ECO:0000256" key="3">
    <source>
        <dbReference type="ARBA" id="ARBA00004986"/>
    </source>
</evidence>
<dbReference type="InterPro" id="IPR001341">
    <property type="entry name" value="Asp_kinase"/>
</dbReference>
<dbReference type="GO" id="GO:0009088">
    <property type="term" value="P:threonine biosynthetic process"/>
    <property type="evidence" value="ECO:0007669"/>
    <property type="project" value="UniProtKB-UniPathway"/>
</dbReference>
<evidence type="ECO:0000259" key="17">
    <source>
        <dbReference type="Pfam" id="PF00696"/>
    </source>
</evidence>
<dbReference type="GO" id="GO:0004072">
    <property type="term" value="F:aspartate kinase activity"/>
    <property type="evidence" value="ECO:0007669"/>
    <property type="project" value="UniProtKB-EC"/>
</dbReference>
<sequence length="407" mass="44397">MNIVVQKFGGTSLSTDERREMVIEKILKAKSQGKSVVVVVSAMGRKGEPYATDTLRGLVLKHNSDCGLRTLDFLMSCGEMISAAVLAATLEKYGEKPIVMTGAQAGILTDEQFSSSEILSIDENKILTHLERGSIVIVCGFQGVSNEGSITTLGRGGSDTTATALGVALNAEYVEIFTDVDGIMTADPNVVPSAKIIDEINYEEVFQMADKGAKVIHPRAVEIAQRENLLVRIKNTLSQHPGTSIHYSKNNGGSPYSNRINKRLLTAITHQNNIAQVFVIFDNDFKRESEFLSTLAKAKISIDMINFFLDRKVFTINEGQIPLLKELLEELQIPYDIKEKCSKVTIVGSRITGIPGVMATIVEALSRGGVKILQSSDSHSTISCLVPEEDAIKAVNLLHDAFHLNEE</sequence>
<comment type="catalytic activity">
    <reaction evidence="13 15">
        <text>L-aspartate + ATP = 4-phospho-L-aspartate + ADP</text>
        <dbReference type="Rhea" id="RHEA:23776"/>
        <dbReference type="ChEBI" id="CHEBI:29991"/>
        <dbReference type="ChEBI" id="CHEBI:30616"/>
        <dbReference type="ChEBI" id="CHEBI:57535"/>
        <dbReference type="ChEBI" id="CHEBI:456216"/>
        <dbReference type="EC" id="2.7.2.4"/>
    </reaction>
</comment>
<keyword evidence="11" id="KW-0220">Diaminopimelate biosynthesis</keyword>
<dbReference type="InterPro" id="IPR027795">
    <property type="entry name" value="CASTOR_ACT_dom"/>
</dbReference>
<reference evidence="19 20" key="1">
    <citation type="submission" date="2019-10" db="EMBL/GenBank/DDBJ databases">
        <title>Alkaliphilus serpentinus sp. nov. and Alkaliphilus pronyensis sp. nov., two novel anaerobic alkaliphilic species isolated from the serpentinized-hosted hydrothermal field of the Prony Bay (New Caledonia).</title>
        <authorList>
            <person name="Postec A."/>
        </authorList>
    </citation>
    <scope>NUCLEOTIDE SEQUENCE [LARGE SCALE GENOMIC DNA]</scope>
    <source>
        <strain evidence="19 20">LacT</strain>
    </source>
</reference>
<keyword evidence="10 14" id="KW-0067">ATP-binding</keyword>
<dbReference type="GO" id="GO:0019877">
    <property type="term" value="P:diaminopimelate biosynthetic process"/>
    <property type="evidence" value="ECO:0007669"/>
    <property type="project" value="UniProtKB-KW"/>
</dbReference>
<comment type="pathway">
    <text evidence="2 16">Amino-acid biosynthesis; L-lysine biosynthesis via DAP pathway; (S)-tetrahydrodipicolinate from L-aspartate: step 1/4.</text>
</comment>
<dbReference type="PROSITE" id="PS00324">
    <property type="entry name" value="ASPARTOKINASE"/>
    <property type="match status" value="1"/>
</dbReference>
<evidence type="ECO:0000256" key="10">
    <source>
        <dbReference type="ARBA" id="ARBA00022840"/>
    </source>
</evidence>
<comment type="pathway">
    <text evidence="3 16">Amino-acid biosynthesis; L-methionine biosynthesis via de novo pathway; L-homoserine from L-aspartate: step 1/3.</text>
</comment>
<dbReference type="CDD" id="cd04937">
    <property type="entry name" value="ACT_AKi-DapG-BS_2"/>
    <property type="match status" value="1"/>
</dbReference>
<dbReference type="NCBIfam" id="TIGR00657">
    <property type="entry name" value="asp_kinases"/>
    <property type="match status" value="1"/>
</dbReference>
<keyword evidence="9 15" id="KW-0418">Kinase</keyword>
<dbReference type="Gene3D" id="3.30.2130.10">
    <property type="entry name" value="VC0802-like"/>
    <property type="match status" value="1"/>
</dbReference>
<dbReference type="InterPro" id="IPR036393">
    <property type="entry name" value="AceGlu_kinase-like_sf"/>
</dbReference>
<comment type="caution">
    <text evidence="19">The sequence shown here is derived from an EMBL/GenBank/DDBJ whole genome shotgun (WGS) entry which is preliminary data.</text>
</comment>
<feature type="binding site" evidence="14">
    <location>
        <position position="79"/>
    </location>
    <ligand>
        <name>substrate</name>
    </ligand>
</feature>
<dbReference type="UniPathway" id="UPA00051">
    <property type="reaction ID" value="UER00462"/>
</dbReference>
<accession>A0A833HNR5</accession>
<evidence type="ECO:0000256" key="14">
    <source>
        <dbReference type="PIRSR" id="PIRSR000726-1"/>
    </source>
</evidence>
<comment type="similarity">
    <text evidence="5 15">Belongs to the aspartokinase family.</text>
</comment>
<evidence type="ECO:0000256" key="5">
    <source>
        <dbReference type="ARBA" id="ARBA00010122"/>
    </source>
</evidence>
<dbReference type="FunFam" id="3.40.1160.10:FF:000002">
    <property type="entry name" value="Aspartokinase"/>
    <property type="match status" value="1"/>
</dbReference>
<dbReference type="Gene3D" id="3.40.1160.10">
    <property type="entry name" value="Acetylglutamate kinase-like"/>
    <property type="match status" value="1"/>
</dbReference>
<keyword evidence="7 15" id="KW-0808">Transferase</keyword>
<evidence type="ECO:0000256" key="6">
    <source>
        <dbReference type="ARBA" id="ARBA00022605"/>
    </source>
</evidence>
<evidence type="ECO:0000256" key="12">
    <source>
        <dbReference type="ARBA" id="ARBA00023154"/>
    </source>
</evidence>
<evidence type="ECO:0000256" key="4">
    <source>
        <dbReference type="ARBA" id="ARBA00005139"/>
    </source>
</evidence>
<evidence type="ECO:0000256" key="9">
    <source>
        <dbReference type="ARBA" id="ARBA00022777"/>
    </source>
</evidence>
<dbReference type="EMBL" id="WBZB01000024">
    <property type="protein sequence ID" value="KAB3529989.1"/>
    <property type="molecule type" value="Genomic_DNA"/>
</dbReference>
<dbReference type="PANTHER" id="PTHR21499">
    <property type="entry name" value="ASPARTATE KINASE"/>
    <property type="match status" value="1"/>
</dbReference>
<evidence type="ECO:0000256" key="13">
    <source>
        <dbReference type="ARBA" id="ARBA00047872"/>
    </source>
</evidence>
<dbReference type="EC" id="2.7.2.4" evidence="15"/>
<feature type="binding site" evidence="14">
    <location>
        <position position="52"/>
    </location>
    <ligand>
        <name>substrate</name>
    </ligand>
</feature>
<feature type="binding site" evidence="14">
    <location>
        <begin position="7"/>
        <end position="10"/>
    </location>
    <ligand>
        <name>ATP</name>
        <dbReference type="ChEBI" id="CHEBI:30616"/>
    </ligand>
</feature>
<dbReference type="UniPathway" id="UPA00034">
    <property type="reaction ID" value="UER00015"/>
</dbReference>
<dbReference type="InterPro" id="IPR001048">
    <property type="entry name" value="Asp/Glu/Uridylate_kinase"/>
</dbReference>
<dbReference type="PIRSF" id="PIRSF000726">
    <property type="entry name" value="Asp_kin"/>
    <property type="match status" value="1"/>
</dbReference>
<dbReference type="InterPro" id="IPR045865">
    <property type="entry name" value="ACT-like_dom_sf"/>
</dbReference>
<dbReference type="GO" id="GO:0005524">
    <property type="term" value="F:ATP binding"/>
    <property type="evidence" value="ECO:0007669"/>
    <property type="project" value="UniProtKB-KW"/>
</dbReference>